<accession>A0ACC0CDN1</accession>
<organism evidence="1 2">
    <name type="scientific">Catharanthus roseus</name>
    <name type="common">Madagascar periwinkle</name>
    <name type="synonym">Vinca rosea</name>
    <dbReference type="NCBI Taxonomy" id="4058"/>
    <lineage>
        <taxon>Eukaryota</taxon>
        <taxon>Viridiplantae</taxon>
        <taxon>Streptophyta</taxon>
        <taxon>Embryophyta</taxon>
        <taxon>Tracheophyta</taxon>
        <taxon>Spermatophyta</taxon>
        <taxon>Magnoliopsida</taxon>
        <taxon>eudicotyledons</taxon>
        <taxon>Gunneridae</taxon>
        <taxon>Pentapetalae</taxon>
        <taxon>asterids</taxon>
        <taxon>lamiids</taxon>
        <taxon>Gentianales</taxon>
        <taxon>Apocynaceae</taxon>
        <taxon>Rauvolfioideae</taxon>
        <taxon>Vinceae</taxon>
        <taxon>Catharanthinae</taxon>
        <taxon>Catharanthus</taxon>
    </lineage>
</organism>
<dbReference type="Proteomes" id="UP001060085">
    <property type="component" value="Linkage Group LG01"/>
</dbReference>
<sequence>MRFPMFIDDEDETAQEPEESNSPRFQEPLPNTSVVEESKEDECLPENKNEFDKGEPEKENENFVKSHENHKEGLKEMEIDDIEKSEGINLPTHETNFVLKQPQENDEERRVPWSSREILRTLKENNPYAMKKCE</sequence>
<name>A0ACC0CDN1_CATRO</name>
<proteinExistence type="predicted"/>
<gene>
    <name evidence="1" type="ORF">M9H77_04233</name>
</gene>
<protein>
    <submittedName>
        <fullName evidence="1">Uncharacterized protein</fullName>
    </submittedName>
</protein>
<dbReference type="EMBL" id="CM044701">
    <property type="protein sequence ID" value="KAI5683005.1"/>
    <property type="molecule type" value="Genomic_DNA"/>
</dbReference>
<evidence type="ECO:0000313" key="1">
    <source>
        <dbReference type="EMBL" id="KAI5683005.1"/>
    </source>
</evidence>
<evidence type="ECO:0000313" key="2">
    <source>
        <dbReference type="Proteomes" id="UP001060085"/>
    </source>
</evidence>
<comment type="caution">
    <text evidence="1">The sequence shown here is derived from an EMBL/GenBank/DDBJ whole genome shotgun (WGS) entry which is preliminary data.</text>
</comment>
<keyword evidence="2" id="KW-1185">Reference proteome</keyword>
<reference evidence="2" key="1">
    <citation type="journal article" date="2023" name="Nat. Plants">
        <title>Single-cell RNA sequencing provides a high-resolution roadmap for understanding the multicellular compartmentation of specialized metabolism.</title>
        <authorList>
            <person name="Sun S."/>
            <person name="Shen X."/>
            <person name="Li Y."/>
            <person name="Li Y."/>
            <person name="Wang S."/>
            <person name="Li R."/>
            <person name="Zhang H."/>
            <person name="Shen G."/>
            <person name="Guo B."/>
            <person name="Wei J."/>
            <person name="Xu J."/>
            <person name="St-Pierre B."/>
            <person name="Chen S."/>
            <person name="Sun C."/>
        </authorList>
    </citation>
    <scope>NUCLEOTIDE SEQUENCE [LARGE SCALE GENOMIC DNA]</scope>
</reference>